<keyword evidence="5" id="KW-1185">Reference proteome</keyword>
<evidence type="ECO:0000256" key="2">
    <source>
        <dbReference type="ARBA" id="ARBA00023140"/>
    </source>
</evidence>
<comment type="subcellular location">
    <subcellularLocation>
        <location evidence="1">Peroxisome</location>
    </subcellularLocation>
</comment>
<proteinExistence type="predicted"/>
<reference evidence="4 5" key="1">
    <citation type="submission" date="2020-04" db="EMBL/GenBank/DDBJ databases">
        <authorList>
            <person name="Liu A."/>
        </authorList>
    </citation>
    <scope>NUCLEOTIDE SEQUENCE [LARGE SCALE GENOMIC DNA]</scope>
    <source>
        <strain evidence="4 5">RZ02</strain>
    </source>
</reference>
<evidence type="ECO:0000256" key="1">
    <source>
        <dbReference type="ARBA" id="ARBA00004275"/>
    </source>
</evidence>
<dbReference type="InterPro" id="IPR029045">
    <property type="entry name" value="ClpP/crotonase-like_dom_sf"/>
</dbReference>
<dbReference type="PANTHER" id="PTHR43684">
    <property type="match status" value="1"/>
</dbReference>
<dbReference type="Proteomes" id="UP000561181">
    <property type="component" value="Unassembled WGS sequence"/>
</dbReference>
<name>A0A848QV18_9SPHN</name>
<dbReference type="InterPro" id="IPR001753">
    <property type="entry name" value="Enoyl-CoA_hydra/iso"/>
</dbReference>
<evidence type="ECO:0000313" key="5">
    <source>
        <dbReference type="Proteomes" id="UP000561181"/>
    </source>
</evidence>
<dbReference type="SUPFAM" id="SSF52096">
    <property type="entry name" value="ClpP/crotonase"/>
    <property type="match status" value="1"/>
</dbReference>
<protein>
    <submittedName>
        <fullName evidence="4">Enoyl-CoA hydratase</fullName>
    </submittedName>
</protein>
<dbReference type="Gene3D" id="3.90.226.10">
    <property type="entry name" value="2-enoyl-CoA Hydratase, Chain A, domain 1"/>
    <property type="match status" value="1"/>
</dbReference>
<dbReference type="CDD" id="cd06558">
    <property type="entry name" value="crotonase-like"/>
    <property type="match status" value="1"/>
</dbReference>
<dbReference type="GO" id="GO:0004165">
    <property type="term" value="F:delta(3)-delta(2)-enoyl-CoA isomerase activity"/>
    <property type="evidence" value="ECO:0007669"/>
    <property type="project" value="UniProtKB-ARBA"/>
</dbReference>
<evidence type="ECO:0000313" key="4">
    <source>
        <dbReference type="EMBL" id="NMW32948.1"/>
    </source>
</evidence>
<accession>A0A848QV18</accession>
<keyword evidence="2" id="KW-0576">Peroxisome</keyword>
<gene>
    <name evidence="4" type="ORF">HKD42_12830</name>
</gene>
<organism evidence="4 5">
    <name type="scientific">Pontixanthobacter rizhaonensis</name>
    <dbReference type="NCBI Taxonomy" id="2730337"/>
    <lineage>
        <taxon>Bacteria</taxon>
        <taxon>Pseudomonadati</taxon>
        <taxon>Pseudomonadota</taxon>
        <taxon>Alphaproteobacteria</taxon>
        <taxon>Sphingomonadales</taxon>
        <taxon>Erythrobacteraceae</taxon>
        <taxon>Pontixanthobacter</taxon>
    </lineage>
</organism>
<dbReference type="InterPro" id="IPR051053">
    <property type="entry name" value="ECH/Chromodomain_protein"/>
</dbReference>
<dbReference type="RefSeq" id="WP_170014144.1">
    <property type="nucleotide sequence ID" value="NZ_JABCRE010000004.1"/>
</dbReference>
<evidence type="ECO:0000256" key="3">
    <source>
        <dbReference type="ARBA" id="ARBA00023235"/>
    </source>
</evidence>
<comment type="caution">
    <text evidence="4">The sequence shown here is derived from an EMBL/GenBank/DDBJ whole genome shotgun (WGS) entry which is preliminary data.</text>
</comment>
<keyword evidence="3" id="KW-0413">Isomerase</keyword>
<dbReference type="EMBL" id="JABCRE010000004">
    <property type="protein sequence ID" value="NMW32948.1"/>
    <property type="molecule type" value="Genomic_DNA"/>
</dbReference>
<dbReference type="AlphaFoldDB" id="A0A848QV18"/>
<sequence>MTDQIRVETANRVTTVTINRPDKKNAINQAMYAAMADALIEYGTDDSIRALVITGAGDYFTSGNDLADFSTGSQSDELPPVARFLDTIQTCEKPVIGAVNGPAIGVGLTMLLHCDLVYAAQPATFAAPFVSLSLVPEAASSMLLPAAVGMAVANDVFLTGRALTAEEALQFGLVARVFSAAEFKTKTQELALAVANSAPSAMKRSKELIRHNRAAVTAHMHTESQYFREQLLSPDFAESVAAKMQKRPAVFK</sequence>
<dbReference type="Pfam" id="PF00378">
    <property type="entry name" value="ECH_1"/>
    <property type="match status" value="1"/>
</dbReference>
<dbReference type="PANTHER" id="PTHR43684:SF1">
    <property type="entry name" value="ENOYL-COA DELTA ISOMERASE 2"/>
    <property type="match status" value="1"/>
</dbReference>